<dbReference type="EMBL" id="JQ031552">
    <property type="protein sequence ID" value="AEY78257.1"/>
    <property type="molecule type" value="Genomic_DNA"/>
</dbReference>
<evidence type="ECO:0000313" key="1">
    <source>
        <dbReference type="EMBL" id="AEY78257.1"/>
    </source>
</evidence>
<organism evidence="1">
    <name type="scientific">Aliivibrio fischeri</name>
    <name type="common">Vibrio fischeri</name>
    <dbReference type="NCBI Taxonomy" id="668"/>
    <lineage>
        <taxon>Bacteria</taxon>
        <taxon>Pseudomonadati</taxon>
        <taxon>Pseudomonadota</taxon>
        <taxon>Gammaproteobacteria</taxon>
        <taxon>Vibrionales</taxon>
        <taxon>Vibrionaceae</taxon>
        <taxon>Aliivibrio</taxon>
    </lineage>
</organism>
<dbReference type="AlphaFoldDB" id="H2ES90"/>
<name>H2ES90_ALIFS</name>
<accession>H2ES90</accession>
<sequence>MSSTVNYLSAMFIRNSIDRWGDKYDYSQVVYKGSLTPVVLICKKHEISFLQTPKAHFVVSRHCCPICYKEALKGKK</sequence>
<protein>
    <submittedName>
        <fullName evidence="1">Uncharacterized protein</fullName>
    </submittedName>
</protein>
<reference evidence="1" key="1">
    <citation type="submission" date="2011-11" db="EMBL/GenBank/DDBJ databases">
        <authorList>
            <person name="Summers A.O."/>
            <person name="Wireman J."/>
            <person name="Williams L.E."/>
        </authorList>
    </citation>
    <scope>NUCLEOTIDE SEQUENCE</scope>
    <source>
        <strain evidence="1">KB1A-97</strain>
        <plasmid evidence="1">pKB1A97-67</plasmid>
    </source>
</reference>
<keyword evidence="1" id="KW-0614">Plasmid</keyword>
<geneLocation type="plasmid" evidence="1">
    <name>pKB1A97-67</name>
</geneLocation>
<proteinExistence type="predicted"/>